<dbReference type="SUPFAM" id="SSF50610">
    <property type="entry name" value="mu transposase, C-terminal domain"/>
    <property type="match status" value="1"/>
</dbReference>
<comment type="caution">
    <text evidence="4">The sequence shown here is derived from an EMBL/GenBank/DDBJ whole genome shotgun (WGS) entry which is preliminary data.</text>
</comment>
<keyword evidence="5" id="KW-1185">Reference proteome</keyword>
<dbReference type="InterPro" id="IPR036388">
    <property type="entry name" value="WH-like_DNA-bd_sf"/>
</dbReference>
<dbReference type="InterPro" id="IPR015378">
    <property type="entry name" value="Transposase-like_Mu_C"/>
</dbReference>
<dbReference type="PROSITE" id="PS50994">
    <property type="entry name" value="INTEGRASE"/>
    <property type="match status" value="1"/>
</dbReference>
<dbReference type="Pfam" id="PF09039">
    <property type="entry name" value="HTH_Tnp_Mu_2"/>
    <property type="match status" value="1"/>
</dbReference>
<dbReference type="Gene3D" id="1.10.10.60">
    <property type="entry name" value="Homeodomain-like"/>
    <property type="match status" value="2"/>
</dbReference>
<dbReference type="Gene3D" id="1.10.10.10">
    <property type="entry name" value="Winged helix-like DNA-binding domain superfamily/Winged helix DNA-binding domain"/>
    <property type="match status" value="1"/>
</dbReference>
<dbReference type="InterPro" id="IPR009061">
    <property type="entry name" value="DNA-bd_dom_put_sf"/>
</dbReference>
<name>A0A6L6WML5_9RHOB</name>
<dbReference type="EMBL" id="WQLV01000018">
    <property type="protein sequence ID" value="MVO18259.1"/>
    <property type="molecule type" value="Genomic_DNA"/>
</dbReference>
<organism evidence="4 5">
    <name type="scientific">Parasedimentitalea huanghaiensis</name>
    <dbReference type="NCBI Taxonomy" id="2682100"/>
    <lineage>
        <taxon>Bacteria</taxon>
        <taxon>Pseudomonadati</taxon>
        <taxon>Pseudomonadota</taxon>
        <taxon>Alphaproteobacteria</taxon>
        <taxon>Rhodobacterales</taxon>
        <taxon>Paracoccaceae</taxon>
        <taxon>Parasedimentitalea</taxon>
    </lineage>
</organism>
<dbReference type="InterPro" id="IPR012337">
    <property type="entry name" value="RNaseH-like_sf"/>
</dbReference>
<dbReference type="GO" id="GO:0015074">
    <property type="term" value="P:DNA integration"/>
    <property type="evidence" value="ECO:0007669"/>
    <property type="project" value="InterPro"/>
</dbReference>
<dbReference type="Proteomes" id="UP000478892">
    <property type="component" value="Unassembled WGS sequence"/>
</dbReference>
<dbReference type="GO" id="GO:0006313">
    <property type="term" value="P:DNA transposition"/>
    <property type="evidence" value="ECO:0007669"/>
    <property type="project" value="InterPro"/>
</dbReference>
<dbReference type="SUPFAM" id="SSF46955">
    <property type="entry name" value="Putative DNA-binding domain"/>
    <property type="match status" value="1"/>
</dbReference>
<dbReference type="SUPFAM" id="SSF46689">
    <property type="entry name" value="Homeodomain-like"/>
    <property type="match status" value="2"/>
</dbReference>
<feature type="compositionally biased region" description="Basic and acidic residues" evidence="1">
    <location>
        <begin position="674"/>
        <end position="685"/>
    </location>
</feature>
<dbReference type="GO" id="GO:0004803">
    <property type="term" value="F:transposase activity"/>
    <property type="evidence" value="ECO:0007669"/>
    <property type="project" value="InterPro"/>
</dbReference>
<feature type="domain" description="HTH Mu-type" evidence="3">
    <location>
        <begin position="49"/>
        <end position="120"/>
    </location>
</feature>
<dbReference type="InterPro" id="IPR003314">
    <property type="entry name" value="Mu-type_HTH"/>
</dbReference>
<feature type="domain" description="Integrase catalytic" evidence="2">
    <location>
        <begin position="295"/>
        <end position="501"/>
    </location>
</feature>
<accession>A0A6L6WML5</accession>
<dbReference type="Gene3D" id="3.30.420.10">
    <property type="entry name" value="Ribonuclease H-like superfamily/Ribonuclease H"/>
    <property type="match status" value="1"/>
</dbReference>
<feature type="compositionally biased region" description="Polar residues" evidence="1">
    <location>
        <begin position="15"/>
        <end position="29"/>
    </location>
</feature>
<reference evidence="4 5" key="1">
    <citation type="submission" date="2019-12" db="EMBL/GenBank/DDBJ databases">
        <authorList>
            <person name="Zhang Y.-J."/>
        </authorList>
    </citation>
    <scope>NUCLEOTIDE SEQUENCE [LARGE SCALE GENOMIC DNA]</scope>
    <source>
        <strain evidence="4 5">CY05</strain>
    </source>
</reference>
<dbReference type="Pfam" id="PF02914">
    <property type="entry name" value="DDE_2"/>
    <property type="match status" value="1"/>
</dbReference>
<dbReference type="Gene3D" id="2.30.30.130">
    <property type="entry name" value="Transposase, Mu, C-terminal"/>
    <property type="match status" value="1"/>
</dbReference>
<dbReference type="GO" id="GO:0003677">
    <property type="term" value="F:DNA binding"/>
    <property type="evidence" value="ECO:0007669"/>
    <property type="project" value="InterPro"/>
</dbReference>
<dbReference type="InterPro" id="IPR009057">
    <property type="entry name" value="Homeodomain-like_sf"/>
</dbReference>
<dbReference type="SUPFAM" id="SSF53098">
    <property type="entry name" value="Ribonuclease H-like"/>
    <property type="match status" value="1"/>
</dbReference>
<evidence type="ECO:0000313" key="5">
    <source>
        <dbReference type="Proteomes" id="UP000478892"/>
    </source>
</evidence>
<evidence type="ECO:0000256" key="1">
    <source>
        <dbReference type="SAM" id="MobiDB-lite"/>
    </source>
</evidence>
<sequence length="750" mass="84091">MITATSCWSCWAKTPQPNRQSPSKQTPRSCPSPPRGWADPMSIVEPTQIWWTVEELANSGLPELPGSKPGINALAQRFGWRVIEGCAKRKVGRGGGWIYHWSVLPLAARRKLLVDASEALNERPDRGNAWAAFDSLPETAKTKARTRLAALQMADGLHQSGVTHVHAVAEAARQCGSSARSIYNWIGMVEGVAPEDRLAYLVPRNRLAVRKPIKATCNRAFMDYLKSLYLRLEQPTYAQCYRDACAKARHEGWDVPTNKTAKRRLDTEVPRITQVFAREGEGGLMRCFPAQIRDRSTLTALEGVNADCHKIDVFVRWPDGTINRPQIVAFQDLYSGKMLSWRVDNDPNKVMVMAAFGELVETWGIPRHCLFDNGREFANKWMTGGAPTRFRFKMRDDDPLGVLPMMGIKIHWATPAHGQAKPIERGFRDFASSLAKDPRFKGAYTGNRPDAKPENYGSRAVPLDTFLKVVSEGIAEHNARQGRLSATARGRSFDETFAESYAAAPIRKATEDQRRLWLMGQEVGKLNKNSGQFQLYGNFYHSNWMSEHAGDRVVARFDPEDLHSGVHIYAVDGSHLGFAECQQKVGFFDVTGAKEEARRKRRIKKAQKELLNANRPLSIEDIAADMDARAPDLLTQLEAKVVKPVFSKKPVSVPRHQVTSDPAVVEARKAFENRVEQRKKSDPKPKAVGRFQPASTPRARFQDAKDIIAKSDAGKRVGSGEADWLRSYIELPEYRGFQKVEQFAKRDDAG</sequence>
<dbReference type="InterPro" id="IPR009004">
    <property type="entry name" value="Transposase_Mu_C"/>
</dbReference>
<dbReference type="InterPro" id="IPR015126">
    <property type="entry name" value="Mu_I-gamma"/>
</dbReference>
<proteinExistence type="predicted"/>
<evidence type="ECO:0000259" key="3">
    <source>
        <dbReference type="PROSITE" id="PS51702"/>
    </source>
</evidence>
<evidence type="ECO:0000259" key="2">
    <source>
        <dbReference type="PROSITE" id="PS50994"/>
    </source>
</evidence>
<dbReference type="PROSITE" id="PS51702">
    <property type="entry name" value="HTH_MU"/>
    <property type="match status" value="1"/>
</dbReference>
<gene>
    <name evidence="4" type="ORF">GO984_20765</name>
</gene>
<dbReference type="Pfam" id="PF09299">
    <property type="entry name" value="Mu-transpos_C"/>
    <property type="match status" value="1"/>
</dbReference>
<feature type="region of interest" description="Disordered" evidence="1">
    <location>
        <begin position="14"/>
        <end position="40"/>
    </location>
</feature>
<evidence type="ECO:0000313" key="4">
    <source>
        <dbReference type="EMBL" id="MVO18259.1"/>
    </source>
</evidence>
<dbReference type="InterPro" id="IPR001584">
    <property type="entry name" value="Integrase_cat-core"/>
</dbReference>
<feature type="region of interest" description="Disordered" evidence="1">
    <location>
        <begin position="674"/>
        <end position="696"/>
    </location>
</feature>
<dbReference type="InterPro" id="IPR036397">
    <property type="entry name" value="RNaseH_sf"/>
</dbReference>
<dbReference type="Pfam" id="PF02316">
    <property type="entry name" value="HTH_Tnp_Mu_1"/>
    <property type="match status" value="1"/>
</dbReference>
<dbReference type="AlphaFoldDB" id="A0A6L6WML5"/>
<dbReference type="InterPro" id="IPR004189">
    <property type="entry name" value="Phage_Mu_transposase"/>
</dbReference>
<protein>
    <submittedName>
        <fullName evidence="4">Transposase</fullName>
    </submittedName>
</protein>